<dbReference type="RefSeq" id="WP_207143372.1">
    <property type="nucleotide sequence ID" value="NZ_JAEKJZ010000007.1"/>
</dbReference>
<protein>
    <recommendedName>
        <fullName evidence="1">TtsA-like Glycoside hydrolase family 108 domain-containing protein</fullName>
    </recommendedName>
</protein>
<evidence type="ECO:0000313" key="3">
    <source>
        <dbReference type="Proteomes" id="UP000664096"/>
    </source>
</evidence>
<reference evidence="2" key="1">
    <citation type="submission" date="2020-12" db="EMBL/GenBank/DDBJ databases">
        <title>Oil enriched cultivation method for isolating marine PHA-producing bacteria.</title>
        <authorList>
            <person name="Zheng W."/>
            <person name="Yu S."/>
            <person name="Huang Y."/>
        </authorList>
    </citation>
    <scope>NUCLEOTIDE SEQUENCE</scope>
    <source>
        <strain evidence="2">SY-2-12</strain>
    </source>
</reference>
<dbReference type="InterPro" id="IPR023346">
    <property type="entry name" value="Lysozyme-like_dom_sf"/>
</dbReference>
<dbReference type="EMBL" id="JAEKJZ010000007">
    <property type="protein sequence ID" value="MBN9673508.1"/>
    <property type="molecule type" value="Genomic_DNA"/>
</dbReference>
<proteinExistence type="predicted"/>
<sequence>MPRFTEIMETVFKWEGGYADHPEDKGGPTNFGITHKVLAKWRGVASVTKQEVRDLTKPEAEEIFKDRYFDVIKGSHLPRPIDLIMMDGAVNHGPGTMARFLEDAAGLTGNGRLSVAEAKKVAGASREELVRLAVALAEARKTRYLEHPKAQFFLAGWRNRLNDVMATAMADLPGSWSFAGGYDATGTSGLTEPNPQSSLVPSAIDDEDLQIALRMWGFYKGEINGLFDQATSKAVNDALVVNDAIISGNWRAWDLAQRKIAIGQLICHGSGIDVGRIDGLFGPRTEIAFDAFNRRKAGLPEEDNWRDTLALPGPFNPAEPTKTTWPRQKDVPSFFGAVCKPPLKRLHLPFEMKIAWDLNETIDGFMVHEKVHDSAARVFDRVFKEYGDDGIEDLGINLFGGCYNCRLMKGGSKYSMHSWAIAIDFDPERNRLKWNRMHARLAKPDAVKFWEFWEAEGWLSLGRARDFDWMHVQAARL</sequence>
<gene>
    <name evidence="2" type="ORF">JF539_24335</name>
</gene>
<dbReference type="Pfam" id="PF05838">
    <property type="entry name" value="Glyco_hydro_108"/>
    <property type="match status" value="1"/>
</dbReference>
<dbReference type="AlphaFoldDB" id="A0A939EJL1"/>
<dbReference type="Gene3D" id="1.20.141.10">
    <property type="entry name" value="Chitosanase, subunit A, domain 1"/>
    <property type="match status" value="1"/>
</dbReference>
<dbReference type="CDD" id="cd13926">
    <property type="entry name" value="N-acetylmuramidase_GH108"/>
    <property type="match status" value="1"/>
</dbReference>
<evidence type="ECO:0000313" key="2">
    <source>
        <dbReference type="EMBL" id="MBN9673508.1"/>
    </source>
</evidence>
<feature type="domain" description="TtsA-like Glycoside hydrolase family 108" evidence="1">
    <location>
        <begin position="9"/>
        <end position="93"/>
    </location>
</feature>
<evidence type="ECO:0000259" key="1">
    <source>
        <dbReference type="Pfam" id="PF05838"/>
    </source>
</evidence>
<organism evidence="2 3">
    <name type="scientific">Roseibium aggregatum</name>
    <dbReference type="NCBI Taxonomy" id="187304"/>
    <lineage>
        <taxon>Bacteria</taxon>
        <taxon>Pseudomonadati</taxon>
        <taxon>Pseudomonadota</taxon>
        <taxon>Alphaproteobacteria</taxon>
        <taxon>Hyphomicrobiales</taxon>
        <taxon>Stappiaceae</taxon>
        <taxon>Roseibium</taxon>
    </lineage>
</organism>
<dbReference type="InterPro" id="IPR008565">
    <property type="entry name" value="TtsA-like_GH18_dom"/>
</dbReference>
<name>A0A939EJL1_9HYPH</name>
<dbReference type="Proteomes" id="UP000664096">
    <property type="component" value="Unassembled WGS sequence"/>
</dbReference>
<dbReference type="SUPFAM" id="SSF55166">
    <property type="entry name" value="Hedgehog/DD-peptidase"/>
    <property type="match status" value="1"/>
</dbReference>
<comment type="caution">
    <text evidence="2">The sequence shown here is derived from an EMBL/GenBank/DDBJ whole genome shotgun (WGS) entry which is preliminary data.</text>
</comment>
<dbReference type="InterPro" id="IPR009045">
    <property type="entry name" value="Zn_M74/Hedgehog-like"/>
</dbReference>
<accession>A0A939EJL1</accession>
<dbReference type="SUPFAM" id="SSF53955">
    <property type="entry name" value="Lysozyme-like"/>
    <property type="match status" value="1"/>
</dbReference>